<keyword evidence="5" id="KW-1133">Transmembrane helix</keyword>
<dbReference type="Proteomes" id="UP000193228">
    <property type="component" value="Unassembled WGS sequence"/>
</dbReference>
<feature type="domain" description="HAMP" evidence="7">
    <location>
        <begin position="217"/>
        <end position="269"/>
    </location>
</feature>
<evidence type="ECO:0000313" key="9">
    <source>
        <dbReference type="Proteomes" id="UP000193228"/>
    </source>
</evidence>
<keyword evidence="2" id="KW-0488">Methylation</keyword>
<dbReference type="PANTHER" id="PTHR43531">
    <property type="entry name" value="PROTEIN ICFG"/>
    <property type="match status" value="1"/>
</dbReference>
<evidence type="ECO:0000259" key="7">
    <source>
        <dbReference type="PROSITE" id="PS50885"/>
    </source>
</evidence>
<sequence>MRLNRLTIRSKLIAGFGMLSLIVVAVSCLSLKALSDSTDDFTDFVHGANARADMVVQVRTAIDRRAIAARNLVLVTKPQDIEIEKADVMRAHEDVQAHLKQLNQMIASATDSSEKARSLIAEINRIEAAYGPVATHITELALAGKRDDAITEIDENCRPLLAALIRATDTYADYTRTRQEQMVNDYAAHYQSQRNLLIAISVAAIALAIASCWLIARAVTGPLGFAINVAHTVSQGDLRTRISVDGHDETSRLLSALREMNERLTAVVTRVRDSSTSIAGAARQIAAGNMDLSQRTEQQAASLQETASSMEQLTSTVRQNADNAQQGSALAANASSVAKKGSAVVGQVVDTMQQISDSSTKIADITGIIEGIAFQTNILALNAAVEAARAGEQGRGFAVVASEVRSLAQRSSSAAKEIKDLIANSVDRIRDGSALAGEAGKTMSEVTQAVARVTDIMAEIAAASTEQSRGIEQVNLAITQMDNVTQQNAALVEEAAAASRSMEDQGQQLSETVAFFQVVNSAGTGGVAASVSASAPVAVAAASVPVAVGVAIARREMPRRAVVAAPVQRAARTTAAAPVAALVGAAGGVGTAGASVKNADDGWDTF</sequence>
<dbReference type="Pfam" id="PF00672">
    <property type="entry name" value="HAMP"/>
    <property type="match status" value="1"/>
</dbReference>
<evidence type="ECO:0000256" key="5">
    <source>
        <dbReference type="SAM" id="Phobius"/>
    </source>
</evidence>
<protein>
    <submittedName>
        <fullName evidence="8">Methyl-accepting chemotaxis sensory transducer</fullName>
    </submittedName>
</protein>
<reference evidence="9" key="1">
    <citation type="submission" date="2017-04" db="EMBL/GenBank/DDBJ databases">
        <authorList>
            <person name="Varghese N."/>
            <person name="Submissions S."/>
        </authorList>
    </citation>
    <scope>NUCLEOTIDE SEQUENCE [LARGE SCALE GENOMIC DNA]</scope>
    <source>
        <strain evidence="9">LMG 29540</strain>
    </source>
</reference>
<dbReference type="EMBL" id="FXAT01000003">
    <property type="protein sequence ID" value="SMG34084.1"/>
    <property type="molecule type" value="Genomic_DNA"/>
</dbReference>
<dbReference type="SMART" id="SM00283">
    <property type="entry name" value="MA"/>
    <property type="match status" value="1"/>
</dbReference>
<dbReference type="PROSITE" id="PS50111">
    <property type="entry name" value="CHEMOTAXIS_TRANSDUC_2"/>
    <property type="match status" value="1"/>
</dbReference>
<dbReference type="Pfam" id="PF12729">
    <property type="entry name" value="4HB_MCP_1"/>
    <property type="match status" value="1"/>
</dbReference>
<proteinExistence type="inferred from homology"/>
<dbReference type="STRING" id="1515439.SAMN06265784_103235"/>
<evidence type="ECO:0000313" key="8">
    <source>
        <dbReference type="EMBL" id="SMG34084.1"/>
    </source>
</evidence>
<evidence type="ECO:0000259" key="6">
    <source>
        <dbReference type="PROSITE" id="PS50111"/>
    </source>
</evidence>
<accession>A0A1X7JZS0</accession>
<keyword evidence="9" id="KW-1185">Reference proteome</keyword>
<dbReference type="SMART" id="SM00304">
    <property type="entry name" value="HAMP"/>
    <property type="match status" value="1"/>
</dbReference>
<comment type="subcellular location">
    <subcellularLocation>
        <location evidence="1">Membrane</location>
    </subcellularLocation>
</comment>
<dbReference type="GO" id="GO:0006935">
    <property type="term" value="P:chemotaxis"/>
    <property type="evidence" value="ECO:0007669"/>
    <property type="project" value="InterPro"/>
</dbReference>
<dbReference type="PANTHER" id="PTHR43531:SF14">
    <property type="entry name" value="METHYL-ACCEPTING CHEMOTAXIS PROTEIN I-RELATED"/>
    <property type="match status" value="1"/>
</dbReference>
<dbReference type="PRINTS" id="PR00260">
    <property type="entry name" value="CHEMTRNSDUCR"/>
</dbReference>
<name>A0A1X7JZS0_9BURK</name>
<dbReference type="AlphaFoldDB" id="A0A1X7JZS0"/>
<keyword evidence="5" id="KW-0812">Transmembrane</keyword>
<dbReference type="InterPro" id="IPR051310">
    <property type="entry name" value="MCP_chemotaxis"/>
</dbReference>
<dbReference type="CDD" id="cd06225">
    <property type="entry name" value="HAMP"/>
    <property type="match status" value="1"/>
</dbReference>
<dbReference type="SUPFAM" id="SSF58104">
    <property type="entry name" value="Methyl-accepting chemotaxis protein (MCP) signaling domain"/>
    <property type="match status" value="1"/>
</dbReference>
<feature type="transmembrane region" description="Helical" evidence="5">
    <location>
        <begin position="12"/>
        <end position="31"/>
    </location>
</feature>
<dbReference type="GO" id="GO:0007165">
    <property type="term" value="P:signal transduction"/>
    <property type="evidence" value="ECO:0007669"/>
    <property type="project" value="UniProtKB-KW"/>
</dbReference>
<feature type="domain" description="Methyl-accepting transducer" evidence="6">
    <location>
        <begin position="274"/>
        <end position="503"/>
    </location>
</feature>
<dbReference type="InterPro" id="IPR024478">
    <property type="entry name" value="HlyB_4HB_MCP"/>
</dbReference>
<dbReference type="PROSITE" id="PS51257">
    <property type="entry name" value="PROKAR_LIPOPROTEIN"/>
    <property type="match status" value="1"/>
</dbReference>
<dbReference type="InterPro" id="IPR004089">
    <property type="entry name" value="MCPsignal_dom"/>
</dbReference>
<keyword evidence="4" id="KW-0807">Transducer</keyword>
<dbReference type="InterPro" id="IPR003660">
    <property type="entry name" value="HAMP_dom"/>
</dbReference>
<dbReference type="GO" id="GO:0005886">
    <property type="term" value="C:plasma membrane"/>
    <property type="evidence" value="ECO:0007669"/>
    <property type="project" value="TreeGrafter"/>
</dbReference>
<dbReference type="PROSITE" id="PS50885">
    <property type="entry name" value="HAMP"/>
    <property type="match status" value="1"/>
</dbReference>
<evidence type="ECO:0000256" key="4">
    <source>
        <dbReference type="PROSITE-ProRule" id="PRU00284"/>
    </source>
</evidence>
<organism evidence="8 9">
    <name type="scientific">Paraburkholderia susongensis</name>
    <dbReference type="NCBI Taxonomy" id="1515439"/>
    <lineage>
        <taxon>Bacteria</taxon>
        <taxon>Pseudomonadati</taxon>
        <taxon>Pseudomonadota</taxon>
        <taxon>Betaproteobacteria</taxon>
        <taxon>Burkholderiales</taxon>
        <taxon>Burkholderiaceae</taxon>
        <taxon>Paraburkholderia</taxon>
    </lineage>
</organism>
<keyword evidence="5" id="KW-0472">Membrane</keyword>
<dbReference type="InterPro" id="IPR004090">
    <property type="entry name" value="Chemotax_Me-accpt_rcpt"/>
</dbReference>
<evidence type="ECO:0000256" key="1">
    <source>
        <dbReference type="ARBA" id="ARBA00004370"/>
    </source>
</evidence>
<dbReference type="Pfam" id="PF00015">
    <property type="entry name" value="MCPsignal"/>
    <property type="match status" value="1"/>
</dbReference>
<dbReference type="InterPro" id="IPR047347">
    <property type="entry name" value="YvaQ-like_sensor"/>
</dbReference>
<evidence type="ECO:0000256" key="2">
    <source>
        <dbReference type="ARBA" id="ARBA00022481"/>
    </source>
</evidence>
<gene>
    <name evidence="8" type="ORF">SAMN06265784_103235</name>
</gene>
<dbReference type="FunFam" id="1.10.287.950:FF:000001">
    <property type="entry name" value="Methyl-accepting chemotaxis sensory transducer"/>
    <property type="match status" value="1"/>
</dbReference>
<dbReference type="CDD" id="cd11386">
    <property type="entry name" value="MCP_signal"/>
    <property type="match status" value="1"/>
</dbReference>
<evidence type="ECO:0000256" key="3">
    <source>
        <dbReference type="ARBA" id="ARBA00029447"/>
    </source>
</evidence>
<comment type="similarity">
    <text evidence="3">Belongs to the methyl-accepting chemotaxis (MCP) protein family.</text>
</comment>
<dbReference type="Gene3D" id="1.10.287.950">
    <property type="entry name" value="Methyl-accepting chemotaxis protein"/>
    <property type="match status" value="1"/>
</dbReference>
<dbReference type="CDD" id="cd19411">
    <property type="entry name" value="MCP2201-like_sensor"/>
    <property type="match status" value="1"/>
</dbReference>
<dbReference type="GO" id="GO:0004888">
    <property type="term" value="F:transmembrane signaling receptor activity"/>
    <property type="evidence" value="ECO:0007669"/>
    <property type="project" value="InterPro"/>
</dbReference>